<evidence type="ECO:0000256" key="4">
    <source>
        <dbReference type="ARBA" id="ARBA00022989"/>
    </source>
</evidence>
<evidence type="ECO:0000256" key="9">
    <source>
        <dbReference type="SAM" id="Phobius"/>
    </source>
</evidence>
<evidence type="ECO:0000256" key="5">
    <source>
        <dbReference type="ARBA" id="ARBA00023136"/>
    </source>
</evidence>
<dbReference type="GO" id="GO:0048278">
    <property type="term" value="P:vesicle docking"/>
    <property type="evidence" value="ECO:0007669"/>
    <property type="project" value="TreeGrafter"/>
</dbReference>
<dbReference type="AlphaFoldDB" id="A0A9C7Q0P7"/>
<keyword evidence="4 9" id="KW-1133">Transmembrane helix</keyword>
<comment type="subcellular location">
    <subcellularLocation>
        <location evidence="1">Membrane</location>
        <topology evidence="1">Single-pass type IV membrane protein</topology>
    </subcellularLocation>
</comment>
<dbReference type="GO" id="GO:0005886">
    <property type="term" value="C:plasma membrane"/>
    <property type="evidence" value="ECO:0007669"/>
    <property type="project" value="TreeGrafter"/>
</dbReference>
<sequence>MDRLTELRNMVSPGSGSERENDDIIQAASRVLRGDFEEEDEGNDRPQGEESKNILDELEEGLENLQHKIFSPFSKKKSSKEDVESGRFQSRQTTQLSGNGENNVLTSFYEDVDSVKALIEKLKLQTKAVSQKHRAALEDPTNATKVEEELMTETSLARELAVGIKRRLDKMKELQSKVEREKGQGCAEARIIAGTQGALAKRFMNAMREFQNVQEECENDMREQAERQLKIINPRISKTEIDTVLDATGSGGNASSEILRQQMLMARDGDYNSIRLVMEDVEERTRAMRQLEENIQELRQMFIDMSVLVESQGETIDQIESNISSAKASTKTAASQLRSARKHQKRYYRLLFCLFCCLIILLIAILVPIGVAVIRPNIRG</sequence>
<dbReference type="EMBL" id="BQMJ01000051">
    <property type="protein sequence ID" value="GJQ14099.1"/>
    <property type="molecule type" value="Genomic_DNA"/>
</dbReference>
<dbReference type="SUPFAM" id="SSF47661">
    <property type="entry name" value="t-snare proteins"/>
    <property type="match status" value="1"/>
</dbReference>
<evidence type="ECO:0000256" key="6">
    <source>
        <dbReference type="RuleBase" id="RU003858"/>
    </source>
</evidence>
<dbReference type="SMART" id="SM00503">
    <property type="entry name" value="SynN"/>
    <property type="match status" value="1"/>
</dbReference>
<keyword evidence="5 9" id="KW-0472">Membrane</keyword>
<dbReference type="Gene3D" id="1.20.5.110">
    <property type="match status" value="1"/>
</dbReference>
<dbReference type="InterPro" id="IPR000727">
    <property type="entry name" value="T_SNARE_dom"/>
</dbReference>
<dbReference type="Proteomes" id="UP001061958">
    <property type="component" value="Unassembled WGS sequence"/>
</dbReference>
<feature type="compositionally biased region" description="Polar residues" evidence="8">
    <location>
        <begin position="87"/>
        <end position="99"/>
    </location>
</feature>
<feature type="coiled-coil region" evidence="7">
    <location>
        <begin position="164"/>
        <end position="227"/>
    </location>
</feature>
<dbReference type="PANTHER" id="PTHR19957">
    <property type="entry name" value="SYNTAXIN"/>
    <property type="match status" value="1"/>
</dbReference>
<reference evidence="11" key="2">
    <citation type="submission" date="2022-01" db="EMBL/GenBank/DDBJ databases">
        <authorList>
            <person name="Hirooka S."/>
            <person name="Miyagishima S.Y."/>
        </authorList>
    </citation>
    <scope>NUCLEOTIDE SEQUENCE</scope>
    <source>
        <strain evidence="11">NBRC 102759</strain>
    </source>
</reference>
<organism evidence="11 12">
    <name type="scientific">Galdieria partita</name>
    <dbReference type="NCBI Taxonomy" id="83374"/>
    <lineage>
        <taxon>Eukaryota</taxon>
        <taxon>Rhodophyta</taxon>
        <taxon>Bangiophyceae</taxon>
        <taxon>Galdieriales</taxon>
        <taxon>Galdieriaceae</taxon>
        <taxon>Galdieria</taxon>
    </lineage>
</organism>
<name>A0A9C7Q0P7_9RHOD</name>
<dbReference type="Pfam" id="PF05739">
    <property type="entry name" value="SNARE"/>
    <property type="match status" value="1"/>
</dbReference>
<dbReference type="PROSITE" id="PS50192">
    <property type="entry name" value="T_SNARE"/>
    <property type="match status" value="1"/>
</dbReference>
<dbReference type="InterPro" id="IPR045242">
    <property type="entry name" value="Syntaxin"/>
</dbReference>
<dbReference type="PROSITE" id="PS00914">
    <property type="entry name" value="SYNTAXIN"/>
    <property type="match status" value="1"/>
</dbReference>
<dbReference type="Gene3D" id="1.20.58.70">
    <property type="match status" value="1"/>
</dbReference>
<feature type="coiled-coil region" evidence="7">
    <location>
        <begin position="274"/>
        <end position="308"/>
    </location>
</feature>
<feature type="transmembrane region" description="Helical" evidence="9">
    <location>
        <begin position="347"/>
        <end position="374"/>
    </location>
</feature>
<dbReference type="GO" id="GO:0006906">
    <property type="term" value="P:vesicle fusion"/>
    <property type="evidence" value="ECO:0007669"/>
    <property type="project" value="TreeGrafter"/>
</dbReference>
<dbReference type="OrthoDB" id="10255013at2759"/>
<dbReference type="SMART" id="SM00397">
    <property type="entry name" value="t_SNARE"/>
    <property type="match status" value="1"/>
</dbReference>
<dbReference type="GO" id="GO:0006886">
    <property type="term" value="P:intracellular protein transport"/>
    <property type="evidence" value="ECO:0007669"/>
    <property type="project" value="InterPro"/>
</dbReference>
<evidence type="ECO:0000256" key="1">
    <source>
        <dbReference type="ARBA" id="ARBA00004211"/>
    </source>
</evidence>
<dbReference type="InterPro" id="IPR010989">
    <property type="entry name" value="SNARE"/>
</dbReference>
<comment type="caution">
    <text evidence="11">The sequence shown here is derived from an EMBL/GenBank/DDBJ whole genome shotgun (WGS) entry which is preliminary data.</text>
</comment>
<feature type="domain" description="T-SNARE coiled-coil homology" evidence="10">
    <location>
        <begin position="278"/>
        <end position="340"/>
    </location>
</feature>
<dbReference type="CDD" id="cd15848">
    <property type="entry name" value="SNARE_syntaxin1-like"/>
    <property type="match status" value="1"/>
</dbReference>
<dbReference type="Pfam" id="PF00804">
    <property type="entry name" value="Syntaxin"/>
    <property type="match status" value="1"/>
</dbReference>
<dbReference type="GO" id="GO:0005484">
    <property type="term" value="F:SNAP receptor activity"/>
    <property type="evidence" value="ECO:0007669"/>
    <property type="project" value="InterPro"/>
</dbReference>
<evidence type="ECO:0000313" key="12">
    <source>
        <dbReference type="Proteomes" id="UP001061958"/>
    </source>
</evidence>
<gene>
    <name evidence="11" type="ORF">GpartN1_g5890.t1</name>
</gene>
<dbReference type="GO" id="GO:0031201">
    <property type="term" value="C:SNARE complex"/>
    <property type="evidence" value="ECO:0007669"/>
    <property type="project" value="TreeGrafter"/>
</dbReference>
<feature type="region of interest" description="Disordered" evidence="8">
    <location>
        <begin position="1"/>
        <end position="57"/>
    </location>
</feature>
<reference evidence="11" key="1">
    <citation type="journal article" date="2022" name="Proc. Natl. Acad. Sci. U.S.A.">
        <title>Life cycle and functional genomics of the unicellular red alga Galdieria for elucidating algal and plant evolution and industrial use.</title>
        <authorList>
            <person name="Hirooka S."/>
            <person name="Itabashi T."/>
            <person name="Ichinose T.M."/>
            <person name="Onuma R."/>
            <person name="Fujiwara T."/>
            <person name="Yamashita S."/>
            <person name="Jong L.W."/>
            <person name="Tomita R."/>
            <person name="Iwane A.H."/>
            <person name="Miyagishima S.Y."/>
        </authorList>
    </citation>
    <scope>NUCLEOTIDE SEQUENCE</scope>
    <source>
        <strain evidence="11">NBRC 102759</strain>
    </source>
</reference>
<dbReference type="GO" id="GO:0000149">
    <property type="term" value="F:SNARE binding"/>
    <property type="evidence" value="ECO:0007669"/>
    <property type="project" value="TreeGrafter"/>
</dbReference>
<evidence type="ECO:0000256" key="2">
    <source>
        <dbReference type="ARBA" id="ARBA00009063"/>
    </source>
</evidence>
<dbReference type="GO" id="GO:0006887">
    <property type="term" value="P:exocytosis"/>
    <property type="evidence" value="ECO:0007669"/>
    <property type="project" value="TreeGrafter"/>
</dbReference>
<dbReference type="InterPro" id="IPR006012">
    <property type="entry name" value="Syntaxin/epimorphin_CS"/>
</dbReference>
<accession>A0A9C7Q0P7</accession>
<dbReference type="GO" id="GO:0012505">
    <property type="term" value="C:endomembrane system"/>
    <property type="evidence" value="ECO:0007669"/>
    <property type="project" value="TreeGrafter"/>
</dbReference>
<keyword evidence="3 9" id="KW-0812">Transmembrane</keyword>
<feature type="region of interest" description="Disordered" evidence="8">
    <location>
        <begin position="73"/>
        <end position="99"/>
    </location>
</feature>
<evidence type="ECO:0000313" key="11">
    <source>
        <dbReference type="EMBL" id="GJQ14099.1"/>
    </source>
</evidence>
<evidence type="ECO:0000256" key="8">
    <source>
        <dbReference type="SAM" id="MobiDB-lite"/>
    </source>
</evidence>
<evidence type="ECO:0000256" key="7">
    <source>
        <dbReference type="SAM" id="Coils"/>
    </source>
</evidence>
<keyword evidence="7" id="KW-0175">Coiled coil</keyword>
<evidence type="ECO:0000256" key="3">
    <source>
        <dbReference type="ARBA" id="ARBA00022692"/>
    </source>
</evidence>
<evidence type="ECO:0000259" key="10">
    <source>
        <dbReference type="PROSITE" id="PS50192"/>
    </source>
</evidence>
<feature type="compositionally biased region" description="Basic and acidic residues" evidence="8">
    <location>
        <begin position="43"/>
        <end position="55"/>
    </location>
</feature>
<keyword evidence="12" id="KW-1185">Reference proteome</keyword>
<dbReference type="InterPro" id="IPR006011">
    <property type="entry name" value="Syntaxin_N"/>
</dbReference>
<dbReference type="PANTHER" id="PTHR19957:SF307">
    <property type="entry name" value="PROTEIN SSO1-RELATED"/>
    <property type="match status" value="1"/>
</dbReference>
<comment type="similarity">
    <text evidence="2 6">Belongs to the syntaxin family.</text>
</comment>
<proteinExistence type="inferred from homology"/>
<protein>
    <recommendedName>
        <fullName evidence="10">t-SNARE coiled-coil homology domain-containing protein</fullName>
    </recommendedName>
</protein>